<reference evidence="4" key="1">
    <citation type="journal article" date="2019" name="Int. J. Syst. Evol. Microbiol.">
        <title>The Global Catalogue of Microorganisms (GCM) 10K type strain sequencing project: providing services to taxonomists for standard genome sequencing and annotation.</title>
        <authorList>
            <consortium name="The Broad Institute Genomics Platform"/>
            <consortium name="The Broad Institute Genome Sequencing Center for Infectious Disease"/>
            <person name="Wu L."/>
            <person name="Ma J."/>
        </authorList>
    </citation>
    <scope>NUCLEOTIDE SEQUENCE [LARGE SCALE GENOMIC DNA]</scope>
    <source>
        <strain evidence="4">JCM 18409</strain>
    </source>
</reference>
<protein>
    <recommendedName>
        <fullName evidence="2">Lantibiotic dehydratase N-terminal domain-containing protein</fullName>
    </recommendedName>
</protein>
<feature type="compositionally biased region" description="Basic and acidic residues" evidence="1">
    <location>
        <begin position="918"/>
        <end position="927"/>
    </location>
</feature>
<name>A0ABP9INW5_9ACTN</name>
<feature type="domain" description="Lantibiotic dehydratase N-terminal" evidence="2">
    <location>
        <begin position="158"/>
        <end position="836"/>
    </location>
</feature>
<gene>
    <name evidence="3" type="ORF">GCM10023335_20770</name>
</gene>
<organism evidence="3 4">
    <name type="scientific">Streptomyces siamensis</name>
    <dbReference type="NCBI Taxonomy" id="1274986"/>
    <lineage>
        <taxon>Bacteria</taxon>
        <taxon>Bacillati</taxon>
        <taxon>Actinomycetota</taxon>
        <taxon>Actinomycetes</taxon>
        <taxon>Kitasatosporales</taxon>
        <taxon>Streptomycetaceae</taxon>
        <taxon>Streptomyces</taxon>
    </lineage>
</organism>
<sequence>MSPTATTPAQDTALAGEPVGLHTRFMLRVAGLPADTVLALRAPEAADWAVRTAAEEDRLVELGARLSDPLSEAVGGTEDAALRRRLLALRRQVFNNRLPADPDAARALAADLGGTTGTDLADWLDARVRWERLRHEGDTVLAAGLARTRAALRELARDDRLRRGLLLASPTLEERLDAFAADPTPVPGKRARKMERSLLSYLYRTACKTSPFSTLTGVALGGFDTAAANGPAPTRIRDDWTGHPRLNVVALTRLAELVAADPRRRADLPVTLASGWKLDEDRVRYVQRAVTAGDDSAPISFDAAQDRLFFLRRQGALDGMLALLRDQDRTLRHGDLARWLATTTGAGDEEAERYLTALRALGMLQLPHLDTGVHSGDPLAAFQRSLRALQRPWADTLAARLDGPADALTRYPHADLPARRALLAGLRSDLLALQAELGAAHPTLPQTLVYEDVSAGTTTAGLTEWTTLAAGPLRSIGRILPAFDVALPQRLTLKGFFLARFGRGGRCADVLRLVHDFHEDIFRQYVQFTATKDDFLPDGSHAPEENWLGMPEISAVDRARAALTARVRADWSVLPSGAHEFVLDDATVDEVADALAGAAPAFQPQSHFLQLARRDGDPLVVLNNSFGGLCFPFTRFTHCFDGEDGTDLTTALREDLRELLPPGAVFAEITAGAATTNLNLHGRLTDYEIVCPGEHSTAPEEARIHLDDLHAVHDVDTDRLVLRSARLDREVVPLYLGYLVPMVLPEIPRTLLLFSPTARSVLDVWRGVPAGPEDQGVTARPRVRHHHLVLQRRSWTAADGSLPLRAPGTGDGDWYLGWQRWRTRHGLPARVFATVHQQTADGEDSGLFGGSKPQYVDFDSPLSLMALEGLLAGTRARTVFEEMLPGEEELHVTSPRGRHVAELAVEMLPGPASAPAADRPEADRADARTPVGGLLEPPLPETSLPEARLPEEDGTQ</sequence>
<evidence type="ECO:0000256" key="1">
    <source>
        <dbReference type="SAM" id="MobiDB-lite"/>
    </source>
</evidence>
<accession>A0ABP9INW5</accession>
<evidence type="ECO:0000313" key="3">
    <source>
        <dbReference type="EMBL" id="GAA5004505.1"/>
    </source>
</evidence>
<keyword evidence="4" id="KW-1185">Reference proteome</keyword>
<dbReference type="Proteomes" id="UP001501759">
    <property type="component" value="Unassembled WGS sequence"/>
</dbReference>
<feature type="region of interest" description="Disordered" evidence="1">
    <location>
        <begin position="910"/>
        <end position="956"/>
    </location>
</feature>
<dbReference type="InterPro" id="IPR006827">
    <property type="entry name" value="Lant_deHydtase_N"/>
</dbReference>
<proteinExistence type="predicted"/>
<dbReference type="Pfam" id="PF04738">
    <property type="entry name" value="Lant_dehydr_N"/>
    <property type="match status" value="1"/>
</dbReference>
<dbReference type="EMBL" id="BAABKB010000004">
    <property type="protein sequence ID" value="GAA5004505.1"/>
    <property type="molecule type" value="Genomic_DNA"/>
</dbReference>
<comment type="caution">
    <text evidence="3">The sequence shown here is derived from an EMBL/GenBank/DDBJ whole genome shotgun (WGS) entry which is preliminary data.</text>
</comment>
<evidence type="ECO:0000313" key="4">
    <source>
        <dbReference type="Proteomes" id="UP001501759"/>
    </source>
</evidence>
<evidence type="ECO:0000259" key="2">
    <source>
        <dbReference type="Pfam" id="PF04738"/>
    </source>
</evidence>
<dbReference type="RefSeq" id="WP_345644993.1">
    <property type="nucleotide sequence ID" value="NZ_BAABKB010000004.1"/>
</dbReference>